<dbReference type="EMBL" id="JAKLMC020000058">
    <property type="protein sequence ID" value="KAK5947935.1"/>
    <property type="molecule type" value="Genomic_DNA"/>
</dbReference>
<proteinExistence type="predicted"/>
<organism evidence="1 2">
    <name type="scientific">Knufia fluminis</name>
    <dbReference type="NCBI Taxonomy" id="191047"/>
    <lineage>
        <taxon>Eukaryota</taxon>
        <taxon>Fungi</taxon>
        <taxon>Dikarya</taxon>
        <taxon>Ascomycota</taxon>
        <taxon>Pezizomycotina</taxon>
        <taxon>Eurotiomycetes</taxon>
        <taxon>Chaetothyriomycetidae</taxon>
        <taxon>Chaetothyriales</taxon>
        <taxon>Trichomeriaceae</taxon>
        <taxon>Knufia</taxon>
    </lineage>
</organism>
<accession>A0AAN8E8X4</accession>
<gene>
    <name evidence="1" type="ORF">OHC33_011040</name>
</gene>
<reference evidence="1 2" key="1">
    <citation type="submission" date="2022-12" db="EMBL/GenBank/DDBJ databases">
        <title>Genomic features and morphological characterization of a novel Knufia sp. strain isolated from spacecraft assembly facility.</title>
        <authorList>
            <person name="Teixeira M."/>
            <person name="Chander A.M."/>
            <person name="Stajich J.E."/>
            <person name="Venkateswaran K."/>
        </authorList>
    </citation>
    <scope>NUCLEOTIDE SEQUENCE [LARGE SCALE GENOMIC DNA]</scope>
    <source>
        <strain evidence="1 2">FJI-L2-BK-P2</strain>
    </source>
</reference>
<protein>
    <submittedName>
        <fullName evidence="1">Uncharacterized protein</fullName>
    </submittedName>
</protein>
<evidence type="ECO:0000313" key="1">
    <source>
        <dbReference type="EMBL" id="KAK5947935.1"/>
    </source>
</evidence>
<keyword evidence="2" id="KW-1185">Reference proteome</keyword>
<comment type="caution">
    <text evidence="1">The sequence shown here is derived from an EMBL/GenBank/DDBJ whole genome shotgun (WGS) entry which is preliminary data.</text>
</comment>
<dbReference type="Proteomes" id="UP001316803">
    <property type="component" value="Unassembled WGS sequence"/>
</dbReference>
<name>A0AAN8E8X4_9EURO</name>
<sequence length="175" mass="19444">MGDTNASLRTSSATIFPNTDFIEWIRFTDPDKPDKGKIEGINAKPGPISAYLYDDNSIRLYYTGKHPATSGPFKDADTIQEIKLPNADQVSTKVATDWLTPASAKELNFAEEVSVGTRLSDPTSFLSLTLNEDNGGYYEAAVWKVAEEKDYFQYGAKKANGKWRTTKFQLQNGNN</sequence>
<dbReference type="AlphaFoldDB" id="A0AAN8E8X4"/>
<evidence type="ECO:0000313" key="2">
    <source>
        <dbReference type="Proteomes" id="UP001316803"/>
    </source>
</evidence>